<feature type="chain" id="PRO_5043473126" description="Secreted protein" evidence="1">
    <location>
        <begin position="27"/>
        <end position="113"/>
    </location>
</feature>
<keyword evidence="1" id="KW-0732">Signal</keyword>
<accession>A0AAV5U961</accession>
<dbReference type="EMBL" id="BTSX01000006">
    <property type="protein sequence ID" value="GMT03006.1"/>
    <property type="molecule type" value="Genomic_DNA"/>
</dbReference>
<organism evidence="2 3">
    <name type="scientific">Pristionchus entomophagus</name>
    <dbReference type="NCBI Taxonomy" id="358040"/>
    <lineage>
        <taxon>Eukaryota</taxon>
        <taxon>Metazoa</taxon>
        <taxon>Ecdysozoa</taxon>
        <taxon>Nematoda</taxon>
        <taxon>Chromadorea</taxon>
        <taxon>Rhabditida</taxon>
        <taxon>Rhabditina</taxon>
        <taxon>Diplogasteromorpha</taxon>
        <taxon>Diplogasteroidea</taxon>
        <taxon>Neodiplogasteridae</taxon>
        <taxon>Pristionchus</taxon>
    </lineage>
</organism>
<evidence type="ECO:0008006" key="4">
    <source>
        <dbReference type="Google" id="ProtNLM"/>
    </source>
</evidence>
<dbReference type="Proteomes" id="UP001432027">
    <property type="component" value="Unassembled WGS sequence"/>
</dbReference>
<gene>
    <name evidence="2" type="ORF">PENTCL1PPCAC_25180</name>
</gene>
<name>A0AAV5U961_9BILA</name>
<proteinExistence type="predicted"/>
<dbReference type="AlphaFoldDB" id="A0AAV5U961"/>
<evidence type="ECO:0000313" key="3">
    <source>
        <dbReference type="Proteomes" id="UP001432027"/>
    </source>
</evidence>
<evidence type="ECO:0000313" key="2">
    <source>
        <dbReference type="EMBL" id="GMT03006.1"/>
    </source>
</evidence>
<comment type="caution">
    <text evidence="2">The sequence shown here is derived from an EMBL/GenBank/DDBJ whole genome shotgun (WGS) entry which is preliminary data.</text>
</comment>
<feature type="signal peptide" evidence="1">
    <location>
        <begin position="1"/>
        <end position="26"/>
    </location>
</feature>
<sequence length="113" mass="12438">MKIRLRSLSIFIMLPALSMPTATVRCYPCVTPWNGDNFDRLCTDRSVCEGIWCTKGSDELSSGILHARILFPWTDQNQVAKQSMNLEESTSTVTAITSTIAIRAAKSPISSPS</sequence>
<protein>
    <recommendedName>
        <fullName evidence="4">Secreted protein</fullName>
    </recommendedName>
</protein>
<evidence type="ECO:0000256" key="1">
    <source>
        <dbReference type="SAM" id="SignalP"/>
    </source>
</evidence>
<keyword evidence="3" id="KW-1185">Reference proteome</keyword>
<reference evidence="2" key="1">
    <citation type="submission" date="2023-10" db="EMBL/GenBank/DDBJ databases">
        <title>Genome assembly of Pristionchus species.</title>
        <authorList>
            <person name="Yoshida K."/>
            <person name="Sommer R.J."/>
        </authorList>
    </citation>
    <scope>NUCLEOTIDE SEQUENCE</scope>
    <source>
        <strain evidence="2">RS0144</strain>
    </source>
</reference>